<evidence type="ECO:0000256" key="12">
    <source>
        <dbReference type="ARBA" id="ARBA00022801"/>
    </source>
</evidence>
<comment type="similarity">
    <text evidence="3">Belongs to the ribonuclease III family.</text>
</comment>
<dbReference type="SUPFAM" id="SSF54768">
    <property type="entry name" value="dsRNA-binding domain-like"/>
    <property type="match status" value="1"/>
</dbReference>
<feature type="domain" description="RNase III" evidence="17">
    <location>
        <begin position="9"/>
        <end position="137"/>
    </location>
</feature>
<feature type="domain" description="DRBM" evidence="16">
    <location>
        <begin position="162"/>
        <end position="231"/>
    </location>
</feature>
<evidence type="ECO:0000256" key="13">
    <source>
        <dbReference type="ARBA" id="ARBA00022842"/>
    </source>
</evidence>
<evidence type="ECO:0000256" key="11">
    <source>
        <dbReference type="ARBA" id="ARBA00022759"/>
    </source>
</evidence>
<comment type="subunit">
    <text evidence="4 15">Homodimer.</text>
</comment>
<proteinExistence type="inferred from homology"/>
<dbReference type="InterPro" id="IPR000999">
    <property type="entry name" value="RNase_III_dom"/>
</dbReference>
<feature type="binding site" evidence="15">
    <location>
        <position position="126"/>
    </location>
    <ligand>
        <name>Mg(2+)</name>
        <dbReference type="ChEBI" id="CHEBI:18420"/>
    </ligand>
</feature>
<comment type="function">
    <text evidence="15">Digests double-stranded RNA. Involved in the processing of primary rRNA transcript to yield the immediate precursors to the large and small rRNAs (23S and 16S). Processes some mRNAs, and tRNAs when they are encoded in the rRNA operon. Processes pre-crRNA and tracrRNA of type II CRISPR loci if present in the organism.</text>
</comment>
<feature type="binding site" evidence="15">
    <location>
        <position position="123"/>
    </location>
    <ligand>
        <name>Mg(2+)</name>
        <dbReference type="ChEBI" id="CHEBI:18420"/>
    </ligand>
</feature>
<dbReference type="PANTHER" id="PTHR11207:SF0">
    <property type="entry name" value="RIBONUCLEASE 3"/>
    <property type="match status" value="1"/>
</dbReference>
<dbReference type="PROSITE" id="PS00517">
    <property type="entry name" value="RNASE_3_1"/>
    <property type="match status" value="1"/>
</dbReference>
<keyword evidence="6 15" id="KW-0698">rRNA processing</keyword>
<dbReference type="NCBIfam" id="TIGR02191">
    <property type="entry name" value="RNaseIII"/>
    <property type="match status" value="1"/>
</dbReference>
<dbReference type="AlphaFoldDB" id="A0A6A7Y0T3"/>
<dbReference type="Gene3D" id="3.30.160.20">
    <property type="match status" value="1"/>
</dbReference>
<dbReference type="GO" id="GO:0003725">
    <property type="term" value="F:double-stranded RNA binding"/>
    <property type="evidence" value="ECO:0007669"/>
    <property type="project" value="TreeGrafter"/>
</dbReference>
<dbReference type="InterPro" id="IPR014720">
    <property type="entry name" value="dsRBD_dom"/>
</dbReference>
<keyword evidence="5 15" id="KW-0963">Cytoplasm</keyword>
<keyword evidence="19" id="KW-1185">Reference proteome</keyword>
<dbReference type="FunFam" id="1.10.1520.10:FF:000001">
    <property type="entry name" value="Ribonuclease 3"/>
    <property type="match status" value="1"/>
</dbReference>
<dbReference type="CDD" id="cd10845">
    <property type="entry name" value="DSRM_RNAse_III_family"/>
    <property type="match status" value="1"/>
</dbReference>
<gene>
    <name evidence="15 18" type="primary">rnc</name>
    <name evidence="18" type="ORF">F0357_02435</name>
</gene>
<evidence type="ECO:0000313" key="18">
    <source>
        <dbReference type="EMBL" id="MQT11549.1"/>
    </source>
</evidence>
<evidence type="ECO:0000256" key="3">
    <source>
        <dbReference type="ARBA" id="ARBA00010183"/>
    </source>
</evidence>
<dbReference type="Proteomes" id="UP000332515">
    <property type="component" value="Unassembled WGS sequence"/>
</dbReference>
<dbReference type="RefSeq" id="WP_153478355.1">
    <property type="nucleotide sequence ID" value="NZ_VWNA01000001.1"/>
</dbReference>
<evidence type="ECO:0000256" key="14">
    <source>
        <dbReference type="ARBA" id="ARBA00022884"/>
    </source>
</evidence>
<dbReference type="PANTHER" id="PTHR11207">
    <property type="entry name" value="RIBONUCLEASE III"/>
    <property type="match status" value="1"/>
</dbReference>
<dbReference type="FunFam" id="3.30.160.20:FF:000003">
    <property type="entry name" value="Ribonuclease 3"/>
    <property type="match status" value="1"/>
</dbReference>
<protein>
    <recommendedName>
        <fullName evidence="15">Ribonuclease 3</fullName>
        <ecNumber evidence="15">3.1.26.3</ecNumber>
    </recommendedName>
    <alternativeName>
        <fullName evidence="15">Ribonuclease III</fullName>
        <shortName evidence="15">RNase III</shortName>
    </alternativeName>
</protein>
<feature type="active site" evidence="15">
    <location>
        <position position="54"/>
    </location>
</feature>
<dbReference type="PROSITE" id="PS50137">
    <property type="entry name" value="DS_RBD"/>
    <property type="match status" value="1"/>
</dbReference>
<accession>A0A6A7Y0T3</accession>
<dbReference type="PROSITE" id="PS50142">
    <property type="entry name" value="RNASE_3_2"/>
    <property type="match status" value="1"/>
</dbReference>
<evidence type="ECO:0000256" key="4">
    <source>
        <dbReference type="ARBA" id="ARBA00011738"/>
    </source>
</evidence>
<dbReference type="EMBL" id="VWNA01000001">
    <property type="protein sequence ID" value="MQT11549.1"/>
    <property type="molecule type" value="Genomic_DNA"/>
</dbReference>
<evidence type="ECO:0000256" key="10">
    <source>
        <dbReference type="ARBA" id="ARBA00022723"/>
    </source>
</evidence>
<dbReference type="GO" id="GO:0006397">
    <property type="term" value="P:mRNA processing"/>
    <property type="evidence" value="ECO:0007669"/>
    <property type="project" value="UniProtKB-UniRule"/>
</dbReference>
<comment type="subcellular location">
    <subcellularLocation>
        <location evidence="2 15">Cytoplasm</location>
    </subcellularLocation>
</comment>
<organism evidence="18 19">
    <name type="scientific">Segnochrobactrum spirostomi</name>
    <dbReference type="NCBI Taxonomy" id="2608987"/>
    <lineage>
        <taxon>Bacteria</taxon>
        <taxon>Pseudomonadati</taxon>
        <taxon>Pseudomonadota</taxon>
        <taxon>Alphaproteobacteria</taxon>
        <taxon>Hyphomicrobiales</taxon>
        <taxon>Segnochrobactraceae</taxon>
        <taxon>Segnochrobactrum</taxon>
    </lineage>
</organism>
<dbReference type="GO" id="GO:0008033">
    <property type="term" value="P:tRNA processing"/>
    <property type="evidence" value="ECO:0007669"/>
    <property type="project" value="UniProtKB-KW"/>
</dbReference>
<dbReference type="GO" id="GO:0004525">
    <property type="term" value="F:ribonuclease III activity"/>
    <property type="evidence" value="ECO:0007669"/>
    <property type="project" value="UniProtKB-UniRule"/>
</dbReference>
<dbReference type="GO" id="GO:0019843">
    <property type="term" value="F:rRNA binding"/>
    <property type="evidence" value="ECO:0007669"/>
    <property type="project" value="UniProtKB-KW"/>
</dbReference>
<reference evidence="18 19" key="1">
    <citation type="submission" date="2019-09" db="EMBL/GenBank/DDBJ databases">
        <title>Segnochrobactrum spirostomi gen. nov., sp. nov., isolated from the ciliate Spirostomum cf. yagiui and description of a novel family, Segnochrobactraceae fam. nov. within the order Rhizobiales of the class Alphaproteobacteria.</title>
        <authorList>
            <person name="Akter S."/>
            <person name="Shazib S.U.A."/>
            <person name="Shin M.K."/>
        </authorList>
    </citation>
    <scope>NUCLEOTIDE SEQUENCE [LARGE SCALE GENOMIC DNA]</scope>
    <source>
        <strain evidence="18 19">Sp-1</strain>
    </source>
</reference>
<evidence type="ECO:0000256" key="8">
    <source>
        <dbReference type="ARBA" id="ARBA00022694"/>
    </source>
</evidence>
<comment type="cofactor">
    <cofactor evidence="15">
        <name>Mg(2+)</name>
        <dbReference type="ChEBI" id="CHEBI:18420"/>
    </cofactor>
</comment>
<evidence type="ECO:0000256" key="6">
    <source>
        <dbReference type="ARBA" id="ARBA00022552"/>
    </source>
</evidence>
<dbReference type="GO" id="GO:0010468">
    <property type="term" value="P:regulation of gene expression"/>
    <property type="evidence" value="ECO:0007669"/>
    <property type="project" value="TreeGrafter"/>
</dbReference>
<dbReference type="HAMAP" id="MF_00104">
    <property type="entry name" value="RNase_III"/>
    <property type="match status" value="1"/>
</dbReference>
<dbReference type="GO" id="GO:0006364">
    <property type="term" value="P:rRNA processing"/>
    <property type="evidence" value="ECO:0007669"/>
    <property type="project" value="UniProtKB-UniRule"/>
</dbReference>
<name>A0A6A7Y0T3_9HYPH</name>
<feature type="active site" evidence="15">
    <location>
        <position position="126"/>
    </location>
</feature>
<dbReference type="EC" id="3.1.26.3" evidence="15"/>
<keyword evidence="11 15" id="KW-0255">Endonuclease</keyword>
<dbReference type="InterPro" id="IPR036389">
    <property type="entry name" value="RNase_III_sf"/>
</dbReference>
<keyword evidence="10 15" id="KW-0479">Metal-binding</keyword>
<dbReference type="SUPFAM" id="SSF69065">
    <property type="entry name" value="RNase III domain-like"/>
    <property type="match status" value="1"/>
</dbReference>
<evidence type="ECO:0000259" key="16">
    <source>
        <dbReference type="PROSITE" id="PS50137"/>
    </source>
</evidence>
<keyword evidence="15" id="KW-0699">rRNA-binding</keyword>
<feature type="binding site" evidence="15">
    <location>
        <position position="50"/>
    </location>
    <ligand>
        <name>Mg(2+)</name>
        <dbReference type="ChEBI" id="CHEBI:18420"/>
    </ligand>
</feature>
<dbReference type="GO" id="GO:0005737">
    <property type="term" value="C:cytoplasm"/>
    <property type="evidence" value="ECO:0007669"/>
    <property type="project" value="UniProtKB-SubCell"/>
</dbReference>
<dbReference type="Gene3D" id="1.10.1520.10">
    <property type="entry name" value="Ribonuclease III domain"/>
    <property type="match status" value="1"/>
</dbReference>
<keyword evidence="8 15" id="KW-0819">tRNA processing</keyword>
<dbReference type="Pfam" id="PF14622">
    <property type="entry name" value="Ribonucleas_3_3"/>
    <property type="match status" value="1"/>
</dbReference>
<evidence type="ECO:0000256" key="9">
    <source>
        <dbReference type="ARBA" id="ARBA00022722"/>
    </source>
</evidence>
<keyword evidence="12 15" id="KW-0378">Hydrolase</keyword>
<dbReference type="SMART" id="SM00535">
    <property type="entry name" value="RIBOc"/>
    <property type="match status" value="1"/>
</dbReference>
<comment type="caution">
    <text evidence="18">The sequence shown here is derived from an EMBL/GenBank/DDBJ whole genome shotgun (WGS) entry which is preliminary data.</text>
</comment>
<keyword evidence="7 15" id="KW-0507">mRNA processing</keyword>
<dbReference type="SMART" id="SM00358">
    <property type="entry name" value="DSRM"/>
    <property type="match status" value="1"/>
</dbReference>
<keyword evidence="13 15" id="KW-0460">Magnesium</keyword>
<sequence>MTGRGDREIEALEERLGHVFADRGLIGRALTHPSALSTGRNAADGYQRLEFLGDRVLGLTVADMLYRAFPGAEEGELAQRFNHLVRRETCAAVAIDLGLDRAMRVGAGEAQAGGRRKSAILGDVCEAVLAALYLEAGLERVRPLVETHWGPRMRAFARPVRDAKTMLQEWAQGRGLPTPAYLEIGRSGPDHAPVFQVTVKLDGIAPGEGTGRSKREAEQNAAAVILKREGLASEEDLGA</sequence>
<dbReference type="GO" id="GO:0046872">
    <property type="term" value="F:metal ion binding"/>
    <property type="evidence" value="ECO:0007669"/>
    <property type="project" value="UniProtKB-KW"/>
</dbReference>
<comment type="catalytic activity">
    <reaction evidence="1 15">
        <text>Endonucleolytic cleavage to 5'-phosphomonoester.</text>
        <dbReference type="EC" id="3.1.26.3"/>
    </reaction>
</comment>
<dbReference type="Pfam" id="PF00035">
    <property type="entry name" value="dsrm"/>
    <property type="match status" value="1"/>
</dbReference>
<dbReference type="InterPro" id="IPR011907">
    <property type="entry name" value="RNase_III"/>
</dbReference>
<dbReference type="CDD" id="cd00593">
    <property type="entry name" value="RIBOc"/>
    <property type="match status" value="1"/>
</dbReference>
<evidence type="ECO:0000313" key="19">
    <source>
        <dbReference type="Proteomes" id="UP000332515"/>
    </source>
</evidence>
<evidence type="ECO:0000256" key="7">
    <source>
        <dbReference type="ARBA" id="ARBA00022664"/>
    </source>
</evidence>
<evidence type="ECO:0000256" key="5">
    <source>
        <dbReference type="ARBA" id="ARBA00022490"/>
    </source>
</evidence>
<evidence type="ECO:0000256" key="1">
    <source>
        <dbReference type="ARBA" id="ARBA00000109"/>
    </source>
</evidence>
<dbReference type="GO" id="GO:0042802">
    <property type="term" value="F:identical protein binding"/>
    <property type="evidence" value="ECO:0007669"/>
    <property type="project" value="UniProtKB-ARBA"/>
</dbReference>
<keyword evidence="9 15" id="KW-0540">Nuclease</keyword>
<evidence type="ECO:0000256" key="2">
    <source>
        <dbReference type="ARBA" id="ARBA00004496"/>
    </source>
</evidence>
<evidence type="ECO:0000256" key="15">
    <source>
        <dbReference type="HAMAP-Rule" id="MF_00104"/>
    </source>
</evidence>
<keyword evidence="14 15" id="KW-0694">RNA-binding</keyword>
<evidence type="ECO:0000259" key="17">
    <source>
        <dbReference type="PROSITE" id="PS50142"/>
    </source>
</evidence>